<dbReference type="GO" id="GO:0005230">
    <property type="term" value="F:extracellular ligand-gated monoatomic ion channel activity"/>
    <property type="evidence" value="ECO:0007669"/>
    <property type="project" value="InterPro"/>
</dbReference>
<dbReference type="InterPro" id="IPR036734">
    <property type="entry name" value="Neur_chan_lig-bd_sf"/>
</dbReference>
<evidence type="ECO:0000313" key="4">
    <source>
        <dbReference type="EMBL" id="CAG9766342.1"/>
    </source>
</evidence>
<dbReference type="OrthoDB" id="410315at2759"/>
<dbReference type="PANTHER" id="PTHR18945">
    <property type="entry name" value="NEUROTRANSMITTER GATED ION CHANNEL"/>
    <property type="match status" value="1"/>
</dbReference>
<keyword evidence="1" id="KW-0812">Transmembrane</keyword>
<proteinExistence type="predicted"/>
<gene>
    <name evidence="4" type="ORF">CEUTPL_LOCUS6927</name>
</gene>
<dbReference type="Pfam" id="PF02931">
    <property type="entry name" value="Neur_chan_LBD"/>
    <property type="match status" value="1"/>
</dbReference>
<keyword evidence="5" id="KW-1185">Reference proteome</keyword>
<feature type="transmembrane region" description="Helical" evidence="1">
    <location>
        <begin position="249"/>
        <end position="266"/>
    </location>
</feature>
<feature type="domain" description="Neurotransmitter-gated ion-channel ligand-binding" evidence="3">
    <location>
        <begin position="39"/>
        <end position="245"/>
    </location>
</feature>
<dbReference type="GO" id="GO:0004888">
    <property type="term" value="F:transmembrane signaling receptor activity"/>
    <property type="evidence" value="ECO:0007669"/>
    <property type="project" value="InterPro"/>
</dbReference>
<reference evidence="4" key="1">
    <citation type="submission" date="2022-01" db="EMBL/GenBank/DDBJ databases">
        <authorList>
            <person name="King R."/>
        </authorList>
    </citation>
    <scope>NUCLEOTIDE SEQUENCE</scope>
</reference>
<sequence length="422" mass="47486">MDRVASVVVICLVATTVIARRDSSEFSCPSSSSSTTAAKLRDQLVCDYDYNIRPVKDHRNATTVQFRLLLKYFQYDHFSHMLSVDAWFTTFWVDEHLKWKPDDFEGIKSIHLSSSYDIWVPDISIYNRKDQSTDPKAIGDTMCSINYQGTVLCVPPLHFDALCVPNLKKYPYDTQECTVRFGSWVHKGEEVNLKFITPVIDTEDLETNGEWELVSFKGVRHRGNYSCCPNSTYPSVDVVLEIKRNSHTHAINVVLPLIVCILLTITTMTMSPLNNDRFILSCVSLIAHIFHVQNLSYSVPVTGENLPSLLSISRDSTLLAGVSVVLTVLLKNLMQNKNQSPQWVSVTASVLIGSRPGQLIFLPDNSLKGAAAAQKHEDGETIISNLEIPTNSSSDWFVFAKFLDVLLLITYVLTYFIILISF</sequence>
<dbReference type="SUPFAM" id="SSF63712">
    <property type="entry name" value="Nicotinic receptor ligand binding domain-like"/>
    <property type="match status" value="1"/>
</dbReference>
<evidence type="ECO:0000256" key="2">
    <source>
        <dbReference type="SAM" id="SignalP"/>
    </source>
</evidence>
<dbReference type="InterPro" id="IPR006201">
    <property type="entry name" value="Neur_channel"/>
</dbReference>
<dbReference type="Proteomes" id="UP001152799">
    <property type="component" value="Chromosome 3"/>
</dbReference>
<dbReference type="InterPro" id="IPR006202">
    <property type="entry name" value="Neur_chan_lig-bd"/>
</dbReference>
<dbReference type="InterPro" id="IPR038050">
    <property type="entry name" value="Neuro_actylchol_rec"/>
</dbReference>
<dbReference type="Gene3D" id="2.70.170.10">
    <property type="entry name" value="Neurotransmitter-gated ion-channel ligand-binding domain"/>
    <property type="match status" value="1"/>
</dbReference>
<feature type="transmembrane region" description="Helical" evidence="1">
    <location>
        <begin position="402"/>
        <end position="421"/>
    </location>
</feature>
<feature type="signal peptide" evidence="2">
    <location>
        <begin position="1"/>
        <end position="19"/>
    </location>
</feature>
<feature type="chain" id="PRO_5040227675" description="Neurotransmitter-gated ion-channel ligand-binding domain-containing protein" evidence="2">
    <location>
        <begin position="20"/>
        <end position="422"/>
    </location>
</feature>
<dbReference type="EMBL" id="OU892279">
    <property type="protein sequence ID" value="CAG9766342.1"/>
    <property type="molecule type" value="Genomic_DNA"/>
</dbReference>
<keyword evidence="1" id="KW-0472">Membrane</keyword>
<evidence type="ECO:0000256" key="1">
    <source>
        <dbReference type="SAM" id="Phobius"/>
    </source>
</evidence>
<protein>
    <recommendedName>
        <fullName evidence="3">Neurotransmitter-gated ion-channel ligand-binding domain-containing protein</fullName>
    </recommendedName>
</protein>
<dbReference type="GO" id="GO:0016020">
    <property type="term" value="C:membrane"/>
    <property type="evidence" value="ECO:0007669"/>
    <property type="project" value="InterPro"/>
</dbReference>
<name>A0A9N9MSS1_9CUCU</name>
<keyword evidence="2" id="KW-0732">Signal</keyword>
<organism evidence="4 5">
    <name type="scientific">Ceutorhynchus assimilis</name>
    <name type="common">cabbage seed weevil</name>
    <dbReference type="NCBI Taxonomy" id="467358"/>
    <lineage>
        <taxon>Eukaryota</taxon>
        <taxon>Metazoa</taxon>
        <taxon>Ecdysozoa</taxon>
        <taxon>Arthropoda</taxon>
        <taxon>Hexapoda</taxon>
        <taxon>Insecta</taxon>
        <taxon>Pterygota</taxon>
        <taxon>Neoptera</taxon>
        <taxon>Endopterygota</taxon>
        <taxon>Coleoptera</taxon>
        <taxon>Polyphaga</taxon>
        <taxon>Cucujiformia</taxon>
        <taxon>Curculionidae</taxon>
        <taxon>Ceutorhynchinae</taxon>
        <taxon>Ceutorhynchus</taxon>
    </lineage>
</organism>
<dbReference type="PRINTS" id="PR00252">
    <property type="entry name" value="NRIONCHANNEL"/>
</dbReference>
<keyword evidence="1" id="KW-1133">Transmembrane helix</keyword>
<dbReference type="Gene3D" id="1.20.58.390">
    <property type="entry name" value="Neurotransmitter-gated ion-channel transmembrane domain"/>
    <property type="match status" value="1"/>
</dbReference>
<evidence type="ECO:0000313" key="5">
    <source>
        <dbReference type="Proteomes" id="UP001152799"/>
    </source>
</evidence>
<accession>A0A9N9MSS1</accession>
<dbReference type="AlphaFoldDB" id="A0A9N9MSS1"/>
<dbReference type="CDD" id="cd18989">
    <property type="entry name" value="LGIC_ECD_cation"/>
    <property type="match status" value="1"/>
</dbReference>
<evidence type="ECO:0000259" key="3">
    <source>
        <dbReference type="Pfam" id="PF02931"/>
    </source>
</evidence>
<dbReference type="FunFam" id="2.70.170.10:FF:000028">
    <property type="entry name" value="AcetylCholine Receptor"/>
    <property type="match status" value="1"/>
</dbReference>